<dbReference type="Proteomes" id="UP000636949">
    <property type="component" value="Unassembled WGS sequence"/>
</dbReference>
<dbReference type="InterPro" id="IPR037185">
    <property type="entry name" value="EmrE-like"/>
</dbReference>
<evidence type="ECO:0000256" key="5">
    <source>
        <dbReference type="ARBA" id="ARBA00022556"/>
    </source>
</evidence>
<proteinExistence type="predicted"/>
<feature type="transmembrane region" description="Helical" evidence="11">
    <location>
        <begin position="51"/>
        <end position="71"/>
    </location>
</feature>
<dbReference type="GO" id="GO:0009245">
    <property type="term" value="P:lipid A biosynthetic process"/>
    <property type="evidence" value="ECO:0007669"/>
    <property type="project" value="UniProtKB-KW"/>
</dbReference>
<evidence type="ECO:0000256" key="8">
    <source>
        <dbReference type="ARBA" id="ARBA00022989"/>
    </source>
</evidence>
<evidence type="ECO:0000256" key="1">
    <source>
        <dbReference type="ARBA" id="ARBA00004651"/>
    </source>
</evidence>
<evidence type="ECO:0000256" key="6">
    <source>
        <dbReference type="ARBA" id="ARBA00022692"/>
    </source>
</evidence>
<evidence type="ECO:0000256" key="2">
    <source>
        <dbReference type="ARBA" id="ARBA00022475"/>
    </source>
</evidence>
<evidence type="ECO:0000256" key="3">
    <source>
        <dbReference type="ARBA" id="ARBA00022516"/>
    </source>
</evidence>
<dbReference type="OrthoDB" id="6058674at2"/>
<evidence type="ECO:0000256" key="7">
    <source>
        <dbReference type="ARBA" id="ARBA00022985"/>
    </source>
</evidence>
<dbReference type="AlphaFoldDB" id="A0A8J3E9A0"/>
<evidence type="ECO:0000256" key="10">
    <source>
        <dbReference type="ARBA" id="ARBA00023136"/>
    </source>
</evidence>
<keyword evidence="6 11" id="KW-0812">Transmembrane</keyword>
<dbReference type="PANTHER" id="PTHR30561:SF9">
    <property type="entry name" value="4-AMINO-4-DEOXY-L-ARABINOSE-PHOSPHOUNDECAPRENOL FLIPPASE SUBUNIT ARNF-RELATED"/>
    <property type="match status" value="1"/>
</dbReference>
<dbReference type="GO" id="GO:0005886">
    <property type="term" value="C:plasma membrane"/>
    <property type="evidence" value="ECO:0007669"/>
    <property type="project" value="UniProtKB-SubCell"/>
</dbReference>
<comment type="caution">
    <text evidence="13">The sequence shown here is derived from an EMBL/GenBank/DDBJ whole genome shotgun (WGS) entry which is preliminary data.</text>
</comment>
<dbReference type="Pfam" id="PF00892">
    <property type="entry name" value="EamA"/>
    <property type="match status" value="1"/>
</dbReference>
<dbReference type="GO" id="GO:0009103">
    <property type="term" value="P:lipopolysaccharide biosynthetic process"/>
    <property type="evidence" value="ECO:0007669"/>
    <property type="project" value="UniProtKB-KW"/>
</dbReference>
<gene>
    <name evidence="13" type="ORF">GCM10010995_19170</name>
</gene>
<dbReference type="EMBL" id="BMJS01000023">
    <property type="protein sequence ID" value="GGG01865.1"/>
    <property type="molecule type" value="Genomic_DNA"/>
</dbReference>
<dbReference type="InterPro" id="IPR000620">
    <property type="entry name" value="EamA_dom"/>
</dbReference>
<keyword evidence="2" id="KW-1003">Cell membrane</keyword>
<keyword evidence="14" id="KW-1185">Reference proteome</keyword>
<keyword evidence="9" id="KW-0443">Lipid metabolism</keyword>
<feature type="transmembrane region" description="Helical" evidence="11">
    <location>
        <begin position="78"/>
        <end position="98"/>
    </location>
</feature>
<protein>
    <recommendedName>
        <fullName evidence="12">EamA domain-containing protein</fullName>
    </recommendedName>
</protein>
<keyword evidence="5" id="KW-0441">Lipid A biosynthesis</keyword>
<evidence type="ECO:0000313" key="13">
    <source>
        <dbReference type="EMBL" id="GGG01865.1"/>
    </source>
</evidence>
<evidence type="ECO:0000256" key="11">
    <source>
        <dbReference type="SAM" id="Phobius"/>
    </source>
</evidence>
<dbReference type="RefSeq" id="WP_117003242.1">
    <property type="nucleotide sequence ID" value="NZ_BMJS01000023.1"/>
</dbReference>
<keyword evidence="7" id="KW-0448">Lipopolysaccharide biosynthesis</keyword>
<evidence type="ECO:0000313" key="14">
    <source>
        <dbReference type="Proteomes" id="UP000636949"/>
    </source>
</evidence>
<sequence length="123" mass="13497">MTVVVWSLLLFGVLLNASAQLFLKFGMDRIGEFSFTLANIWPIGWKVATNYFVILGLMCYVISVVVWLMVLSRVPVGLAYPMVSIGYIVTAIAGYFLLGETLTATRVAGIFVIILGVYLVAKP</sequence>
<dbReference type="GO" id="GO:0022857">
    <property type="term" value="F:transmembrane transporter activity"/>
    <property type="evidence" value="ECO:0007669"/>
    <property type="project" value="InterPro"/>
</dbReference>
<reference evidence="13" key="2">
    <citation type="submission" date="2020-09" db="EMBL/GenBank/DDBJ databases">
        <authorList>
            <person name="Sun Q."/>
            <person name="Zhou Y."/>
        </authorList>
    </citation>
    <scope>NUCLEOTIDE SEQUENCE</scope>
    <source>
        <strain evidence="13">CGMCC 1.15758</strain>
    </source>
</reference>
<dbReference type="SUPFAM" id="SSF103481">
    <property type="entry name" value="Multidrug resistance efflux transporter EmrE"/>
    <property type="match status" value="1"/>
</dbReference>
<keyword evidence="8 11" id="KW-1133">Transmembrane helix</keyword>
<feature type="transmembrane region" description="Helical" evidence="11">
    <location>
        <begin position="104"/>
        <end position="121"/>
    </location>
</feature>
<accession>A0A8J3E9A0</accession>
<dbReference type="Gene3D" id="1.10.3730.20">
    <property type="match status" value="1"/>
</dbReference>
<keyword evidence="3" id="KW-0444">Lipid biosynthesis</keyword>
<keyword evidence="10 11" id="KW-0472">Membrane</keyword>
<dbReference type="PANTHER" id="PTHR30561">
    <property type="entry name" value="SMR FAMILY PROTON-DEPENDENT DRUG EFFLUX TRANSPORTER SUGE"/>
    <property type="match status" value="1"/>
</dbReference>
<comment type="subcellular location">
    <subcellularLocation>
        <location evidence="1">Cell membrane</location>
        <topology evidence="1">Multi-pass membrane protein</topology>
    </subcellularLocation>
</comment>
<dbReference type="InterPro" id="IPR000390">
    <property type="entry name" value="Small_drug/metabolite_transptr"/>
</dbReference>
<evidence type="ECO:0000259" key="12">
    <source>
        <dbReference type="Pfam" id="PF00892"/>
    </source>
</evidence>
<evidence type="ECO:0000256" key="4">
    <source>
        <dbReference type="ARBA" id="ARBA00022519"/>
    </source>
</evidence>
<feature type="domain" description="EamA" evidence="12">
    <location>
        <begin position="40"/>
        <end position="120"/>
    </location>
</feature>
<name>A0A8J3E9A0_9GAMM</name>
<reference evidence="13" key="1">
    <citation type="journal article" date="2014" name="Int. J. Syst. Evol. Microbiol.">
        <title>Complete genome sequence of Corynebacterium casei LMG S-19264T (=DSM 44701T), isolated from a smear-ripened cheese.</title>
        <authorList>
            <consortium name="US DOE Joint Genome Institute (JGI-PGF)"/>
            <person name="Walter F."/>
            <person name="Albersmeier A."/>
            <person name="Kalinowski J."/>
            <person name="Ruckert C."/>
        </authorList>
    </citation>
    <scope>NUCLEOTIDE SEQUENCE</scope>
    <source>
        <strain evidence="13">CGMCC 1.15758</strain>
    </source>
</reference>
<evidence type="ECO:0000256" key="9">
    <source>
        <dbReference type="ARBA" id="ARBA00023098"/>
    </source>
</evidence>
<keyword evidence="4" id="KW-0997">Cell inner membrane</keyword>
<organism evidence="13 14">
    <name type="scientific">Cysteiniphilum litorale</name>
    <dbReference type="NCBI Taxonomy" id="2056700"/>
    <lineage>
        <taxon>Bacteria</taxon>
        <taxon>Pseudomonadati</taxon>
        <taxon>Pseudomonadota</taxon>
        <taxon>Gammaproteobacteria</taxon>
        <taxon>Thiotrichales</taxon>
        <taxon>Fastidiosibacteraceae</taxon>
        <taxon>Cysteiniphilum</taxon>
    </lineage>
</organism>